<dbReference type="NCBIfam" id="TIGR00055">
    <property type="entry name" value="uppS"/>
    <property type="match status" value="1"/>
</dbReference>
<dbReference type="PANTHER" id="PTHR10291:SF0">
    <property type="entry name" value="DEHYDRODOLICHYL DIPHOSPHATE SYNTHASE 2"/>
    <property type="match status" value="1"/>
</dbReference>
<dbReference type="OrthoDB" id="4191603at2"/>
<comment type="subunit">
    <text evidence="2 6">Homodimer.</text>
</comment>
<dbReference type="GO" id="GO:0005829">
    <property type="term" value="C:cytosol"/>
    <property type="evidence" value="ECO:0007669"/>
    <property type="project" value="TreeGrafter"/>
</dbReference>
<dbReference type="InterPro" id="IPR018520">
    <property type="entry name" value="UPP_synth-like_CS"/>
</dbReference>
<feature type="binding site" evidence="6">
    <location>
        <position position="75"/>
    </location>
    <ligand>
        <name>Mg(2+)</name>
        <dbReference type="ChEBI" id="CHEBI:18420"/>
    </ligand>
</feature>
<comment type="function">
    <text evidence="6">Catalyzes the condensation of isopentenyl diphosphate (IPP) with allylic pyrophosphates generating different type of terpenoids.</text>
</comment>
<feature type="binding site" evidence="6">
    <location>
        <position position="262"/>
    </location>
    <ligand>
        <name>Mg(2+)</name>
        <dbReference type="ChEBI" id="CHEBI:18420"/>
    </ligand>
</feature>
<evidence type="ECO:0000256" key="2">
    <source>
        <dbReference type="ARBA" id="ARBA00011738"/>
    </source>
</evidence>
<dbReference type="Pfam" id="PF01255">
    <property type="entry name" value="Prenyltransf"/>
    <property type="match status" value="1"/>
</dbReference>
<evidence type="ECO:0000256" key="1">
    <source>
        <dbReference type="ARBA" id="ARBA00005432"/>
    </source>
</evidence>
<dbReference type="GO" id="GO:0000287">
    <property type="term" value="F:magnesium ion binding"/>
    <property type="evidence" value="ECO:0007669"/>
    <property type="project" value="UniProtKB-UniRule"/>
</dbReference>
<feature type="binding site" evidence="6">
    <location>
        <position position="80"/>
    </location>
    <ligand>
        <name>substrate</name>
    </ligand>
</feature>
<dbReference type="NCBIfam" id="NF011404">
    <property type="entry name" value="PRK14829.1"/>
    <property type="match status" value="1"/>
</dbReference>
<keyword evidence="9" id="KW-1185">Reference proteome</keyword>
<accession>A0A1X1QYY7</accession>
<gene>
    <name evidence="8" type="ORF">AWC04_19115</name>
</gene>
<dbReference type="GO" id="GO:0005886">
    <property type="term" value="C:plasma membrane"/>
    <property type="evidence" value="ECO:0007669"/>
    <property type="project" value="TreeGrafter"/>
</dbReference>
<organism evidence="8 9">
    <name type="scientific">Mycolicibacterium fallax</name>
    <name type="common">Mycobacterium fallax</name>
    <dbReference type="NCBI Taxonomy" id="1793"/>
    <lineage>
        <taxon>Bacteria</taxon>
        <taxon>Bacillati</taxon>
        <taxon>Actinomycetota</taxon>
        <taxon>Actinomycetes</taxon>
        <taxon>Mycobacteriales</taxon>
        <taxon>Mycobacteriaceae</taxon>
        <taxon>Mycolicibacterium</taxon>
    </lineage>
</organism>
<feature type="compositionally biased region" description="Basic and acidic residues" evidence="7">
    <location>
        <begin position="1"/>
        <end position="10"/>
    </location>
</feature>
<dbReference type="FunFam" id="3.40.1180.10:FF:000004">
    <property type="entry name" value="Isoprenyl transferase"/>
    <property type="match status" value="1"/>
</dbReference>
<feature type="binding site" evidence="6">
    <location>
        <position position="243"/>
    </location>
    <ligand>
        <name>substrate</name>
    </ligand>
</feature>
<protein>
    <recommendedName>
        <fullName evidence="6">Isoprenyl transferase</fullName>
        <ecNumber evidence="6">2.5.1.-</ecNumber>
    </recommendedName>
</protein>
<proteinExistence type="inferred from homology"/>
<dbReference type="RefSeq" id="WP_085100516.1">
    <property type="nucleotide sequence ID" value="NZ_AP022603.1"/>
</dbReference>
<evidence type="ECO:0000313" key="8">
    <source>
        <dbReference type="EMBL" id="ORU96692.1"/>
    </source>
</evidence>
<reference evidence="8 9" key="1">
    <citation type="submission" date="2016-01" db="EMBL/GenBank/DDBJ databases">
        <title>The new phylogeny of the genus Mycobacterium.</title>
        <authorList>
            <person name="Tarcisio F."/>
            <person name="Conor M."/>
            <person name="Antonella G."/>
            <person name="Elisabetta G."/>
            <person name="Giulia F.S."/>
            <person name="Sara T."/>
            <person name="Anna F."/>
            <person name="Clotilde B."/>
            <person name="Roberto B."/>
            <person name="Veronica D.S."/>
            <person name="Fabio R."/>
            <person name="Monica P."/>
            <person name="Olivier J."/>
            <person name="Enrico T."/>
            <person name="Nicola S."/>
        </authorList>
    </citation>
    <scope>NUCLEOTIDE SEQUENCE [LARGE SCALE GENOMIC DNA]</scope>
    <source>
        <strain evidence="8 9">DSM 44179</strain>
    </source>
</reference>
<feature type="binding site" evidence="6">
    <location>
        <position position="92"/>
    </location>
    <ligand>
        <name>substrate</name>
    </ligand>
</feature>
<dbReference type="CDD" id="cd00475">
    <property type="entry name" value="Cis_IPPS"/>
    <property type="match status" value="1"/>
</dbReference>
<feature type="binding site" evidence="6">
    <location>
        <position position="124"/>
    </location>
    <ligand>
        <name>substrate</name>
    </ligand>
</feature>
<dbReference type="Gene3D" id="3.40.1180.10">
    <property type="entry name" value="Decaprenyl diphosphate synthase-like"/>
    <property type="match status" value="1"/>
</dbReference>
<evidence type="ECO:0000256" key="6">
    <source>
        <dbReference type="HAMAP-Rule" id="MF_01139"/>
    </source>
</evidence>
<dbReference type="GO" id="GO:0030145">
    <property type="term" value="F:manganese ion binding"/>
    <property type="evidence" value="ECO:0007669"/>
    <property type="project" value="TreeGrafter"/>
</dbReference>
<dbReference type="STRING" id="1793.AWC04_19115"/>
<evidence type="ECO:0000256" key="7">
    <source>
        <dbReference type="SAM" id="MobiDB-lite"/>
    </source>
</evidence>
<evidence type="ECO:0000256" key="3">
    <source>
        <dbReference type="ARBA" id="ARBA00022679"/>
    </source>
</evidence>
<keyword evidence="5 6" id="KW-0460">Magnesium</keyword>
<feature type="binding site" evidence="6">
    <location>
        <begin position="249"/>
        <end position="251"/>
    </location>
    <ligand>
        <name>substrate</name>
    </ligand>
</feature>
<dbReference type="InterPro" id="IPR001441">
    <property type="entry name" value="UPP_synth-like"/>
</dbReference>
<dbReference type="NCBIfam" id="NF011402">
    <property type="entry name" value="PRK14827.1"/>
    <property type="match status" value="1"/>
</dbReference>
<dbReference type="SUPFAM" id="SSF64005">
    <property type="entry name" value="Undecaprenyl diphosphate synthase"/>
    <property type="match status" value="1"/>
</dbReference>
<evidence type="ECO:0000256" key="4">
    <source>
        <dbReference type="ARBA" id="ARBA00022723"/>
    </source>
</evidence>
<feature type="region of interest" description="Disordered" evidence="7">
    <location>
        <begin position="1"/>
        <end position="20"/>
    </location>
</feature>
<comment type="similarity">
    <text evidence="1 6">Belongs to the UPP synthase family.</text>
</comment>
<sequence>MALKRDREPTRFPQLPPAPEDYPVFPDVSTWPVLFPELPTVPGGGPLRPPQHPSKASAPLIPAGQLPNHVAVVMDGNGRWAQQRGLTRTEGHKMGEAVLIDITCGAIELGIKHLSVYAFSTENWRRSAEEVRFLMGFNREVVRRRRVALDIMGVKMRWVGSRPRMWRSVIKEFQIAEDMTLSNDVITVNYCVNYGGRAEIAESARQIARLAADGKIDPERVDEDTVARYLNRSDIPDVDLFIRTSGEQRASNFLLWQSAYAEYVFQDKLWPDYDRRDLWAACEEYVHRNRRFGRA</sequence>
<keyword evidence="4 6" id="KW-0479">Metal-binding</keyword>
<dbReference type="Proteomes" id="UP000193484">
    <property type="component" value="Unassembled WGS sequence"/>
</dbReference>
<dbReference type="EC" id="2.5.1.-" evidence="6"/>
<evidence type="ECO:0000313" key="9">
    <source>
        <dbReference type="Proteomes" id="UP000193484"/>
    </source>
</evidence>
<dbReference type="GO" id="GO:0008834">
    <property type="term" value="F:ditrans,polycis-undecaprenyl-diphosphate synthase [(2E,6E)-farnesyl-diphosphate specific] activity"/>
    <property type="evidence" value="ECO:0007669"/>
    <property type="project" value="UniProtKB-ARBA"/>
</dbReference>
<dbReference type="AlphaFoldDB" id="A0A1X1QYY7"/>
<dbReference type="EMBL" id="LQOJ01000073">
    <property type="protein sequence ID" value="ORU96692.1"/>
    <property type="molecule type" value="Genomic_DNA"/>
</dbReference>
<dbReference type="GO" id="GO:0033850">
    <property type="term" value="F:Z-farnesyl diphosphate synthase activity"/>
    <property type="evidence" value="ECO:0007669"/>
    <property type="project" value="TreeGrafter"/>
</dbReference>
<feature type="active site" description="Proton acceptor" evidence="6">
    <location>
        <position position="123"/>
    </location>
</feature>
<feature type="binding site" evidence="6">
    <location>
        <position position="88"/>
    </location>
    <ligand>
        <name>substrate</name>
    </ligand>
</feature>
<feature type="active site" evidence="6">
    <location>
        <position position="75"/>
    </location>
</feature>
<dbReference type="InterPro" id="IPR036424">
    <property type="entry name" value="UPP_synth-like_sf"/>
</dbReference>
<keyword evidence="3 6" id="KW-0808">Transferase</keyword>
<dbReference type="HAMAP" id="MF_01139">
    <property type="entry name" value="ISPT"/>
    <property type="match status" value="1"/>
</dbReference>
<feature type="binding site" evidence="6">
    <location>
        <begin position="76"/>
        <end position="79"/>
    </location>
    <ligand>
        <name>substrate</name>
    </ligand>
</feature>
<feature type="binding site" evidence="6">
    <location>
        <position position="126"/>
    </location>
    <ligand>
        <name>substrate</name>
    </ligand>
</feature>
<dbReference type="GO" id="GO:0016094">
    <property type="term" value="P:polyprenol biosynthetic process"/>
    <property type="evidence" value="ECO:0007669"/>
    <property type="project" value="TreeGrafter"/>
</dbReference>
<name>A0A1X1QYY7_MYCFA</name>
<comment type="caution">
    <text evidence="8">The sequence shown here is derived from an EMBL/GenBank/DDBJ whole genome shotgun (WGS) entry which is preliminary data.</text>
</comment>
<feature type="binding site" evidence="6">
    <location>
        <begin position="120"/>
        <end position="122"/>
    </location>
    <ligand>
        <name>substrate</name>
    </ligand>
</feature>
<comment type="cofactor">
    <cofactor evidence="6">
        <name>Mg(2+)</name>
        <dbReference type="ChEBI" id="CHEBI:18420"/>
    </cofactor>
    <text evidence="6">Binds 2 magnesium ions per subunit.</text>
</comment>
<dbReference type="PANTHER" id="PTHR10291">
    <property type="entry name" value="DEHYDRODOLICHYL DIPHOSPHATE SYNTHASE FAMILY MEMBER"/>
    <property type="match status" value="1"/>
</dbReference>
<evidence type="ECO:0000256" key="5">
    <source>
        <dbReference type="ARBA" id="ARBA00022842"/>
    </source>
</evidence>
<dbReference type="PROSITE" id="PS01066">
    <property type="entry name" value="UPP_SYNTHASE"/>
    <property type="match status" value="1"/>
</dbReference>